<keyword evidence="3" id="KW-1185">Reference proteome</keyword>
<protein>
    <submittedName>
        <fullName evidence="2">Uncharacterized protein</fullName>
    </submittedName>
</protein>
<organism evidence="2 3">
    <name type="scientific">Nocardia callitridis</name>
    <dbReference type="NCBI Taxonomy" id="648753"/>
    <lineage>
        <taxon>Bacteria</taxon>
        <taxon>Bacillati</taxon>
        <taxon>Actinomycetota</taxon>
        <taxon>Actinomycetes</taxon>
        <taxon>Mycobacteriales</taxon>
        <taxon>Nocardiaceae</taxon>
        <taxon>Nocardia</taxon>
    </lineage>
</organism>
<evidence type="ECO:0000256" key="1">
    <source>
        <dbReference type="SAM" id="MobiDB-lite"/>
    </source>
</evidence>
<evidence type="ECO:0000313" key="3">
    <source>
        <dbReference type="Proteomes" id="UP001500603"/>
    </source>
</evidence>
<reference evidence="3" key="1">
    <citation type="journal article" date="2019" name="Int. J. Syst. Evol. Microbiol.">
        <title>The Global Catalogue of Microorganisms (GCM) 10K type strain sequencing project: providing services to taxonomists for standard genome sequencing and annotation.</title>
        <authorList>
            <consortium name="The Broad Institute Genomics Platform"/>
            <consortium name="The Broad Institute Genome Sequencing Center for Infectious Disease"/>
            <person name="Wu L."/>
            <person name="Ma J."/>
        </authorList>
    </citation>
    <scope>NUCLEOTIDE SEQUENCE [LARGE SCALE GENOMIC DNA]</scope>
    <source>
        <strain evidence="3">JCM 18298</strain>
    </source>
</reference>
<accession>A0ABP9JRA7</accession>
<comment type="caution">
    <text evidence="2">The sequence shown here is derived from an EMBL/GenBank/DDBJ whole genome shotgun (WGS) entry which is preliminary data.</text>
</comment>
<proteinExistence type="predicted"/>
<dbReference type="Proteomes" id="UP001500603">
    <property type="component" value="Unassembled WGS sequence"/>
</dbReference>
<sequence>MNNEAPQSIAEWMWWCEDHFLTTADYSRLLDQALAENAISPIDRVVFARRTPIEGVAAVRACLALGPQRRIRAAAMAPTDDGVKGYLHNQVDGHWSILAQDGFAYSAEEFSDIMLESTKPDSLDIPTVEVEALSVVDTETGATERHTAEFDSGTADSRGQKS</sequence>
<name>A0ABP9JRA7_9NOCA</name>
<evidence type="ECO:0000313" key="2">
    <source>
        <dbReference type="EMBL" id="GAA5041761.1"/>
    </source>
</evidence>
<gene>
    <name evidence="2" type="ORF">GCM10023318_01170</name>
</gene>
<feature type="region of interest" description="Disordered" evidence="1">
    <location>
        <begin position="138"/>
        <end position="162"/>
    </location>
</feature>
<dbReference type="RefSeq" id="WP_345492954.1">
    <property type="nucleotide sequence ID" value="NZ_BAABJM010000001.1"/>
</dbReference>
<dbReference type="EMBL" id="BAABJM010000001">
    <property type="protein sequence ID" value="GAA5041761.1"/>
    <property type="molecule type" value="Genomic_DNA"/>
</dbReference>